<keyword evidence="4" id="KW-1185">Reference proteome</keyword>
<evidence type="ECO:0000313" key="2">
    <source>
        <dbReference type="EMBL" id="CAE0685903.1"/>
    </source>
</evidence>
<proteinExistence type="predicted"/>
<dbReference type="AlphaFoldDB" id="A0A7S3ZKB3"/>
<dbReference type="EMBL" id="CAKKNE010000001">
    <property type="protein sequence ID" value="CAH0365617.1"/>
    <property type="molecule type" value="Genomic_DNA"/>
</dbReference>
<evidence type="ECO:0000313" key="3">
    <source>
        <dbReference type="EMBL" id="CAH0365617.1"/>
    </source>
</evidence>
<feature type="region of interest" description="Disordered" evidence="1">
    <location>
        <begin position="149"/>
        <end position="174"/>
    </location>
</feature>
<dbReference type="Proteomes" id="UP000789595">
    <property type="component" value="Unassembled WGS sequence"/>
</dbReference>
<reference evidence="3" key="2">
    <citation type="submission" date="2021-11" db="EMBL/GenBank/DDBJ databases">
        <authorList>
            <consortium name="Genoscope - CEA"/>
            <person name="William W."/>
        </authorList>
    </citation>
    <scope>NUCLEOTIDE SEQUENCE</scope>
</reference>
<accession>A0A7S3ZKB3</accession>
<sequence length="571" mass="61382">MAATEELPPWEVLDGAFLPEENGWMEALLDDDIVQNGPCARVAPLPKRSAGGGVCFRSDDRRQAQLPLPAPLGPSVVAMAPAVAAEVEPEPTFDATEGTEELRAESDLLADCGAVALCAPLSSLEGADPATRAAALHLARWFRARLSGQSVDGAKTPEKTPTSPRTTDDMDLCRGPPTMPLARKDSGGNDDWGAATCYGRLEGTSPCRTAPVFDLAVKAPKAPVAPHRSGYQRLALNTEVRDDVFENARADACAQLASSALRSCFRLKAAAPEVRLLLELCDDRGDGDDGPRAAKKAFHARCAYLANGAGARSLRKERWRARAVATARGATLHDYAVRDESGLLKPACSPDLRDALLGLEARGVSLDDVCVCVEAPACADAKAPGSSRFAKHLPWSPWSAAGHLSRVLSVLRDSVLKVVEGSKEEPQVEIQPPKRQRGARTKPKMDVEAQQPPPSPEFRDVASFTSFFGERCTVHAAPLRRVLGTWSAARFLYANLATIRREAVALAAQRARVLAAAERRGGDKPALVEFDLNPRDFAYRTDGGVAVADRYLLVYPKTERSVFILALRRCA</sequence>
<gene>
    <name evidence="2" type="ORF">PCAL00307_LOCUS1337</name>
    <name evidence="3" type="ORF">PECAL_1P20650</name>
</gene>
<organism evidence="2">
    <name type="scientific">Pelagomonas calceolata</name>
    <dbReference type="NCBI Taxonomy" id="35677"/>
    <lineage>
        <taxon>Eukaryota</taxon>
        <taxon>Sar</taxon>
        <taxon>Stramenopiles</taxon>
        <taxon>Ochrophyta</taxon>
        <taxon>Pelagophyceae</taxon>
        <taxon>Pelagomonadales</taxon>
        <taxon>Pelagomonadaceae</taxon>
        <taxon>Pelagomonas</taxon>
    </lineage>
</organism>
<name>A0A7S3ZKB3_9STRA</name>
<evidence type="ECO:0000256" key="1">
    <source>
        <dbReference type="SAM" id="MobiDB-lite"/>
    </source>
</evidence>
<feature type="region of interest" description="Disordered" evidence="1">
    <location>
        <begin position="422"/>
        <end position="456"/>
    </location>
</feature>
<evidence type="ECO:0000313" key="4">
    <source>
        <dbReference type="Proteomes" id="UP000789595"/>
    </source>
</evidence>
<reference evidence="2" key="1">
    <citation type="submission" date="2021-01" db="EMBL/GenBank/DDBJ databases">
        <authorList>
            <person name="Corre E."/>
            <person name="Pelletier E."/>
            <person name="Niang G."/>
            <person name="Scheremetjew M."/>
            <person name="Finn R."/>
            <person name="Kale V."/>
            <person name="Holt S."/>
            <person name="Cochrane G."/>
            <person name="Meng A."/>
            <person name="Brown T."/>
            <person name="Cohen L."/>
        </authorList>
    </citation>
    <scope>NUCLEOTIDE SEQUENCE</scope>
    <source>
        <strain evidence="2">CCMP1756</strain>
    </source>
</reference>
<protein>
    <submittedName>
        <fullName evidence="2">Uncharacterized protein</fullName>
    </submittedName>
</protein>
<dbReference type="EMBL" id="HBIW01001558">
    <property type="protein sequence ID" value="CAE0685903.1"/>
    <property type="molecule type" value="Transcribed_RNA"/>
</dbReference>